<gene>
    <name evidence="1" type="ORF">MM415A00966_0013</name>
    <name evidence="2" type="ORF">MM415B03226_0015</name>
</gene>
<accession>A0A6M3KBB6</accession>
<proteinExistence type="predicted"/>
<reference evidence="1" key="1">
    <citation type="submission" date="2020-03" db="EMBL/GenBank/DDBJ databases">
        <title>The deep terrestrial virosphere.</title>
        <authorList>
            <person name="Holmfeldt K."/>
            <person name="Nilsson E."/>
            <person name="Simone D."/>
            <person name="Lopez-Fernandez M."/>
            <person name="Wu X."/>
            <person name="de Brujin I."/>
            <person name="Lundin D."/>
            <person name="Andersson A."/>
            <person name="Bertilsson S."/>
            <person name="Dopson M."/>
        </authorList>
    </citation>
    <scope>NUCLEOTIDE SEQUENCE</scope>
    <source>
        <strain evidence="1">MM415A00966</strain>
        <strain evidence="2">MM415B03226</strain>
    </source>
</reference>
<protein>
    <submittedName>
        <fullName evidence="1">Uncharacterized protein</fullName>
    </submittedName>
</protein>
<sequence length="99" mass="11387">MSKCERCGIEFQAYCAKCREAIRREEMPAVPSEDIFVVVAYDPKTKLYRYGCNVSKCPCNLKNGWCSKATPALNKEFIQMMLNRLHEYDGDNCVKQFCG</sequence>
<organism evidence="1">
    <name type="scientific">viral metagenome</name>
    <dbReference type="NCBI Taxonomy" id="1070528"/>
    <lineage>
        <taxon>unclassified sequences</taxon>
        <taxon>metagenomes</taxon>
        <taxon>organismal metagenomes</taxon>
    </lineage>
</organism>
<evidence type="ECO:0000313" key="2">
    <source>
        <dbReference type="EMBL" id="QJA91959.1"/>
    </source>
</evidence>
<dbReference type="AlphaFoldDB" id="A0A6M3KBB6"/>
<dbReference type="EMBL" id="MT142360">
    <property type="protein sequence ID" value="QJA78944.1"/>
    <property type="molecule type" value="Genomic_DNA"/>
</dbReference>
<evidence type="ECO:0000313" key="1">
    <source>
        <dbReference type="EMBL" id="QJA78944.1"/>
    </source>
</evidence>
<dbReference type="EMBL" id="MT143026">
    <property type="protein sequence ID" value="QJA91959.1"/>
    <property type="molecule type" value="Genomic_DNA"/>
</dbReference>
<name>A0A6M3KBB6_9ZZZZ</name>